<keyword evidence="1" id="KW-0808">Transferase</keyword>
<proteinExistence type="predicted"/>
<dbReference type="SUPFAM" id="SSF56112">
    <property type="entry name" value="Protein kinase-like (PK-like)"/>
    <property type="match status" value="1"/>
</dbReference>
<sequence length="355" mass="38480">MSGDALDILDALEQGGDATYFSFTQPAGEPDRGSNGKGRRKRRGKGRAAEPLPAIPAAVDVLPVPELLAGRYRLERLLGAGGMGLVYRARDLLQESYGDPQPLLAVKLMSDQLAASADANALLFNEYALTSRLRHPNLVRLHGFAVDPQCGRAFISMELMRGRALDRVLCDQPLGLAWAEVREIAVPLLDALACVHGQGVVHGDIKPSNVMLGDDGVRLFDFGLGMAVEGPLARLPHLSYGRFEAWTPAYAAPELFEGSNPSRASDLYAVACVLYELACGRHPFERVPSIKVRDQALSSRLSVPLGMPAKAWSALRVALAFDPEQRRVSAAQLRDAFAAQGLWARLRSMRNTQSS</sequence>
<dbReference type="Gene3D" id="1.10.510.10">
    <property type="entry name" value="Transferase(Phosphotransferase) domain 1"/>
    <property type="match status" value="1"/>
</dbReference>
<reference evidence="8 9" key="1">
    <citation type="journal article" date="2020" name="Microorganisms">
        <title>Reliable Identification of Environmental Pseudomonas Isolates Using the rpoD Gene.</title>
        <authorList>
            <consortium name="The Broad Institute Genome Sequencing Platform"/>
            <person name="Girard L."/>
            <person name="Lood C."/>
            <person name="Rokni-Zadeh H."/>
            <person name="van Noort V."/>
            <person name="Lavigne R."/>
            <person name="De Mot R."/>
        </authorList>
    </citation>
    <scope>NUCLEOTIDE SEQUENCE [LARGE SCALE GENOMIC DNA]</scope>
    <source>
        <strain evidence="8 9">RW7P2</strain>
    </source>
</reference>
<gene>
    <name evidence="8" type="ORF">HU747_05605</name>
</gene>
<dbReference type="InterPro" id="IPR017441">
    <property type="entry name" value="Protein_kinase_ATP_BS"/>
</dbReference>
<evidence type="ECO:0000256" key="5">
    <source>
        <dbReference type="PROSITE-ProRule" id="PRU10141"/>
    </source>
</evidence>
<evidence type="ECO:0000256" key="2">
    <source>
        <dbReference type="ARBA" id="ARBA00022741"/>
    </source>
</evidence>
<keyword evidence="8" id="KW-0723">Serine/threonine-protein kinase</keyword>
<feature type="compositionally biased region" description="Basic residues" evidence="6">
    <location>
        <begin position="37"/>
        <end position="46"/>
    </location>
</feature>
<dbReference type="PROSITE" id="PS00108">
    <property type="entry name" value="PROTEIN_KINASE_ST"/>
    <property type="match status" value="1"/>
</dbReference>
<accession>A0ABR6V3J5</accession>
<feature type="region of interest" description="Disordered" evidence="6">
    <location>
        <begin position="20"/>
        <end position="49"/>
    </location>
</feature>
<dbReference type="SMART" id="SM00220">
    <property type="entry name" value="S_TKc"/>
    <property type="match status" value="1"/>
</dbReference>
<evidence type="ECO:0000256" key="6">
    <source>
        <dbReference type="SAM" id="MobiDB-lite"/>
    </source>
</evidence>
<evidence type="ECO:0000256" key="4">
    <source>
        <dbReference type="ARBA" id="ARBA00022840"/>
    </source>
</evidence>
<keyword evidence="9" id="KW-1185">Reference proteome</keyword>
<dbReference type="CDD" id="cd14014">
    <property type="entry name" value="STKc_PknB_like"/>
    <property type="match status" value="1"/>
</dbReference>
<dbReference type="RefSeq" id="WP_023380008.1">
    <property type="nucleotide sequence ID" value="NZ_JABWRR010000003.1"/>
</dbReference>
<dbReference type="InterPro" id="IPR000719">
    <property type="entry name" value="Prot_kinase_dom"/>
</dbReference>
<keyword evidence="2 5" id="KW-0547">Nucleotide-binding</keyword>
<dbReference type="Gene3D" id="3.30.200.20">
    <property type="entry name" value="Phosphorylase Kinase, domain 1"/>
    <property type="match status" value="1"/>
</dbReference>
<organism evidence="8 9">
    <name type="scientific">Pseudomonas taiwanensis</name>
    <dbReference type="NCBI Taxonomy" id="470150"/>
    <lineage>
        <taxon>Bacteria</taxon>
        <taxon>Pseudomonadati</taxon>
        <taxon>Pseudomonadota</taxon>
        <taxon>Gammaproteobacteria</taxon>
        <taxon>Pseudomonadales</taxon>
        <taxon>Pseudomonadaceae</taxon>
        <taxon>Pseudomonas</taxon>
    </lineage>
</organism>
<evidence type="ECO:0000256" key="3">
    <source>
        <dbReference type="ARBA" id="ARBA00022777"/>
    </source>
</evidence>
<dbReference type="InterPro" id="IPR008271">
    <property type="entry name" value="Ser/Thr_kinase_AS"/>
</dbReference>
<dbReference type="GO" id="GO:0004674">
    <property type="term" value="F:protein serine/threonine kinase activity"/>
    <property type="evidence" value="ECO:0007669"/>
    <property type="project" value="UniProtKB-KW"/>
</dbReference>
<evidence type="ECO:0000256" key="1">
    <source>
        <dbReference type="ARBA" id="ARBA00022679"/>
    </source>
</evidence>
<protein>
    <submittedName>
        <fullName evidence="8">Serine/threonine protein kinase</fullName>
    </submittedName>
</protein>
<comment type="caution">
    <text evidence="8">The sequence shown here is derived from an EMBL/GenBank/DDBJ whole genome shotgun (WGS) entry which is preliminary data.</text>
</comment>
<evidence type="ECO:0000259" key="7">
    <source>
        <dbReference type="PROSITE" id="PS50011"/>
    </source>
</evidence>
<dbReference type="Pfam" id="PF00069">
    <property type="entry name" value="Pkinase"/>
    <property type="match status" value="1"/>
</dbReference>
<dbReference type="PANTHER" id="PTHR43289:SF6">
    <property type="entry name" value="SERINE_THREONINE-PROTEIN KINASE NEKL-3"/>
    <property type="match status" value="1"/>
</dbReference>
<evidence type="ECO:0000313" key="9">
    <source>
        <dbReference type="Proteomes" id="UP000628086"/>
    </source>
</evidence>
<keyword evidence="3 8" id="KW-0418">Kinase</keyword>
<name>A0ABR6V3J5_9PSED</name>
<dbReference type="PANTHER" id="PTHR43289">
    <property type="entry name" value="MITOGEN-ACTIVATED PROTEIN KINASE KINASE KINASE 20-RELATED"/>
    <property type="match status" value="1"/>
</dbReference>
<feature type="domain" description="Protein kinase" evidence="7">
    <location>
        <begin position="72"/>
        <end position="338"/>
    </location>
</feature>
<feature type="binding site" evidence="5">
    <location>
        <position position="107"/>
    </location>
    <ligand>
        <name>ATP</name>
        <dbReference type="ChEBI" id="CHEBI:30616"/>
    </ligand>
</feature>
<dbReference type="Proteomes" id="UP000628086">
    <property type="component" value="Unassembled WGS sequence"/>
</dbReference>
<dbReference type="PROSITE" id="PS50011">
    <property type="entry name" value="PROTEIN_KINASE_DOM"/>
    <property type="match status" value="1"/>
</dbReference>
<keyword evidence="4 5" id="KW-0067">ATP-binding</keyword>
<dbReference type="InterPro" id="IPR011009">
    <property type="entry name" value="Kinase-like_dom_sf"/>
</dbReference>
<evidence type="ECO:0000313" key="8">
    <source>
        <dbReference type="EMBL" id="MBC3475069.1"/>
    </source>
</evidence>
<dbReference type="EMBL" id="JABWRS010000003">
    <property type="protein sequence ID" value="MBC3475069.1"/>
    <property type="molecule type" value="Genomic_DNA"/>
</dbReference>
<dbReference type="PROSITE" id="PS00107">
    <property type="entry name" value="PROTEIN_KINASE_ATP"/>
    <property type="match status" value="1"/>
</dbReference>